<proteinExistence type="predicted"/>
<organism evidence="2 3">
    <name type="scientific">Dyadobacter koreensis</name>
    <dbReference type="NCBI Taxonomy" id="408657"/>
    <lineage>
        <taxon>Bacteria</taxon>
        <taxon>Pseudomonadati</taxon>
        <taxon>Bacteroidota</taxon>
        <taxon>Cytophagia</taxon>
        <taxon>Cytophagales</taxon>
        <taxon>Spirosomataceae</taxon>
        <taxon>Dyadobacter</taxon>
    </lineage>
</organism>
<keyword evidence="3" id="KW-1185">Reference proteome</keyword>
<dbReference type="Pfam" id="PF05751">
    <property type="entry name" value="FixH"/>
    <property type="match status" value="1"/>
</dbReference>
<gene>
    <name evidence="2" type="ORF">SAMN04487995_1477</name>
</gene>
<keyword evidence="1" id="KW-1133">Transmembrane helix</keyword>
<dbReference type="OrthoDB" id="1493774at2"/>
<dbReference type="AlphaFoldDB" id="A0A1H6RR13"/>
<dbReference type="InterPro" id="IPR008620">
    <property type="entry name" value="FixH"/>
</dbReference>
<dbReference type="Proteomes" id="UP000199532">
    <property type="component" value="Unassembled WGS sequence"/>
</dbReference>
<dbReference type="EMBL" id="FNXY01000002">
    <property type="protein sequence ID" value="SEI58201.1"/>
    <property type="molecule type" value="Genomic_DNA"/>
</dbReference>
<dbReference type="STRING" id="408657.SAMN04487995_1477"/>
<protein>
    <submittedName>
        <fullName evidence="2">FixH protein</fullName>
    </submittedName>
</protein>
<feature type="transmembrane region" description="Helical" evidence="1">
    <location>
        <begin position="6"/>
        <end position="24"/>
    </location>
</feature>
<keyword evidence="1" id="KW-0812">Transmembrane</keyword>
<dbReference type="RefSeq" id="WP_090333997.1">
    <property type="nucleotide sequence ID" value="NZ_FNXY01000002.1"/>
</dbReference>
<name>A0A1H6RR13_9BACT</name>
<evidence type="ECO:0000313" key="2">
    <source>
        <dbReference type="EMBL" id="SEI58201.1"/>
    </source>
</evidence>
<keyword evidence="1" id="KW-0472">Membrane</keyword>
<evidence type="ECO:0000313" key="3">
    <source>
        <dbReference type="Proteomes" id="UP000199532"/>
    </source>
</evidence>
<reference evidence="2 3" key="1">
    <citation type="submission" date="2016-10" db="EMBL/GenBank/DDBJ databases">
        <authorList>
            <person name="de Groot N.N."/>
        </authorList>
    </citation>
    <scope>NUCLEOTIDE SEQUENCE [LARGE SCALE GENOMIC DNA]</scope>
    <source>
        <strain evidence="2 3">DSM 19938</strain>
    </source>
</reference>
<sequence>MKLNWGAGIAILYSGFVAMILVLVGMSASQKIDLVTDNYYAEELQFQDKINKSERAKALEDPLKWEVDEKGILIHYPKSFSEKNLSGKVNLYCPSDDSKDLHFQVSTKNNIQFIASSEIPDGRYYLQIDWKNGEDTYWNEDLIVINKNPQ</sequence>
<accession>A0A1H6RR13</accession>
<evidence type="ECO:0000256" key="1">
    <source>
        <dbReference type="SAM" id="Phobius"/>
    </source>
</evidence>